<evidence type="ECO:0000256" key="4">
    <source>
        <dbReference type="ARBA" id="ARBA00037131"/>
    </source>
</evidence>
<organism evidence="6 7">
    <name type="scientific">Neptunomonas qingdaonensis</name>
    <dbReference type="NCBI Taxonomy" id="1045558"/>
    <lineage>
        <taxon>Bacteria</taxon>
        <taxon>Pseudomonadati</taxon>
        <taxon>Pseudomonadota</taxon>
        <taxon>Gammaproteobacteria</taxon>
        <taxon>Oceanospirillales</taxon>
        <taxon>Oceanospirillaceae</taxon>
        <taxon>Neptunomonas</taxon>
    </lineage>
</organism>
<feature type="domain" description="UspA" evidence="5">
    <location>
        <begin position="5"/>
        <end position="148"/>
    </location>
</feature>
<dbReference type="PANTHER" id="PTHR47892:SF1">
    <property type="entry name" value="UNIVERSAL STRESS PROTEIN E"/>
    <property type="match status" value="1"/>
</dbReference>
<dbReference type="EMBL" id="FOOU01000021">
    <property type="protein sequence ID" value="SFG94879.1"/>
    <property type="molecule type" value="Genomic_DNA"/>
</dbReference>
<dbReference type="RefSeq" id="WP_090730726.1">
    <property type="nucleotide sequence ID" value="NZ_FOOU01000021.1"/>
</dbReference>
<dbReference type="OrthoDB" id="239260at2"/>
<protein>
    <submittedName>
        <fullName evidence="6">Universal stress protein E</fullName>
    </submittedName>
</protein>
<keyword evidence="3" id="KW-0963">Cytoplasm</keyword>
<name>A0A1I2W2I4_9GAMM</name>
<dbReference type="Pfam" id="PF00582">
    <property type="entry name" value="Usp"/>
    <property type="match status" value="2"/>
</dbReference>
<comment type="subcellular location">
    <subcellularLocation>
        <location evidence="1">Cytoplasm</location>
    </subcellularLocation>
</comment>
<evidence type="ECO:0000256" key="1">
    <source>
        <dbReference type="ARBA" id="ARBA00004496"/>
    </source>
</evidence>
<evidence type="ECO:0000256" key="3">
    <source>
        <dbReference type="ARBA" id="ARBA00022490"/>
    </source>
</evidence>
<dbReference type="STRING" id="1045558.SAMN05216175_12132"/>
<dbReference type="PANTHER" id="PTHR47892">
    <property type="entry name" value="UNIVERSAL STRESS PROTEIN E"/>
    <property type="match status" value="1"/>
</dbReference>
<sequence>MKKTKILVHLDLSQMSDVLMKKLKQLIQQKNVKVELFACCYNSSLHRSYLFDEKAEKHAIAGFLHEKEKKLIKLAEQLEASEGVVAGEVSYDVAWHRNTAEGIVRKAIRYQADMVISAIGKHPQGHYLFRQGDWQLIAQCPVPLLLMRGQDWSAHPRVAALVDPFHESDKPKALDHEILESACLLVDLLVGELHVAHSFTSIPQSAIFDEHLTLDYAALHKKVKTKHSTVLKSLMEDKALASGILHLEDGEVHKVIPEMVQREHIDLLVMGSIARGFLDRFLIGSSVERIADHVDCDILLVKQPGFISPVTENSP</sequence>
<comment type="similarity">
    <text evidence="2">Belongs to the universal stress protein A family.</text>
</comment>
<evidence type="ECO:0000256" key="2">
    <source>
        <dbReference type="ARBA" id="ARBA00008791"/>
    </source>
</evidence>
<dbReference type="GO" id="GO:0005737">
    <property type="term" value="C:cytoplasm"/>
    <property type="evidence" value="ECO:0007669"/>
    <property type="project" value="UniProtKB-SubCell"/>
</dbReference>
<dbReference type="Proteomes" id="UP000198623">
    <property type="component" value="Unassembled WGS sequence"/>
</dbReference>
<feature type="domain" description="UspA" evidence="5">
    <location>
        <begin position="185"/>
        <end position="302"/>
    </location>
</feature>
<reference evidence="7" key="1">
    <citation type="submission" date="2016-10" db="EMBL/GenBank/DDBJ databases">
        <authorList>
            <person name="Varghese N."/>
            <person name="Submissions S."/>
        </authorList>
    </citation>
    <scope>NUCLEOTIDE SEQUENCE [LARGE SCALE GENOMIC DNA]</scope>
    <source>
        <strain evidence="7">CGMCC 1.10971</strain>
    </source>
</reference>
<comment type="function">
    <text evidence="4">Required for resistance to DNA-damaging agents.</text>
</comment>
<dbReference type="InterPro" id="IPR006016">
    <property type="entry name" value="UspA"/>
</dbReference>
<gene>
    <name evidence="6" type="ORF">SAMN05216175_12132</name>
</gene>
<proteinExistence type="inferred from homology"/>
<evidence type="ECO:0000313" key="7">
    <source>
        <dbReference type="Proteomes" id="UP000198623"/>
    </source>
</evidence>
<dbReference type="AlphaFoldDB" id="A0A1I2W2I4"/>
<dbReference type="SUPFAM" id="SSF52402">
    <property type="entry name" value="Adenine nucleotide alpha hydrolases-like"/>
    <property type="match status" value="2"/>
</dbReference>
<evidence type="ECO:0000259" key="5">
    <source>
        <dbReference type="Pfam" id="PF00582"/>
    </source>
</evidence>
<dbReference type="Gene3D" id="3.40.50.12370">
    <property type="match status" value="1"/>
</dbReference>
<accession>A0A1I2W2I4</accession>
<keyword evidence="7" id="KW-1185">Reference proteome</keyword>
<evidence type="ECO:0000313" key="6">
    <source>
        <dbReference type="EMBL" id="SFG94879.1"/>
    </source>
</evidence>